<protein>
    <submittedName>
        <fullName evidence="3">Uncharacterized protein</fullName>
    </submittedName>
</protein>
<dbReference type="AlphaFoldDB" id="A0A7S3LTX6"/>
<feature type="chain" id="PRO_5036212162" evidence="1">
    <location>
        <begin position="21"/>
        <end position="232"/>
    </location>
</feature>
<evidence type="ECO:0000256" key="1">
    <source>
        <dbReference type="SAM" id="SignalP"/>
    </source>
</evidence>
<sequence length="232" mass="25519">MKSVLAVLAVVAFACTVTVALPATRAGVGSVAAPQPPQWGGADKWTAQVNILQAYNWTFTYYHDDTVNADRYEHKAPQYDEMCAVGKQPYASNTNLDCVVLYATDGWSYINFPSETDACCKCENSFGAVRGDWLQNGGTTYSGQTTLDDTTVDHWVKSGNQVNNYYCTSDDSHLPVRYYEMWKPGEPKEWDFDLTTFSSGSSAFSSSLLSPPPSSSSCSDLCTSSVCEKYRQ</sequence>
<dbReference type="PROSITE" id="PS51257">
    <property type="entry name" value="PROKAR_LIPOPROTEIN"/>
    <property type="match status" value="1"/>
</dbReference>
<evidence type="ECO:0000313" key="2">
    <source>
        <dbReference type="EMBL" id="CAE0264068.1"/>
    </source>
</evidence>
<keyword evidence="1" id="KW-0732">Signal</keyword>
<gene>
    <name evidence="2" type="ORF">PBIL07802_LOCUS26371</name>
    <name evidence="3" type="ORF">PBIL07802_LOCUS26372</name>
</gene>
<name>A0A7S3LTX6_9EUKA</name>
<feature type="signal peptide" evidence="1">
    <location>
        <begin position="1"/>
        <end position="20"/>
    </location>
</feature>
<organism evidence="3">
    <name type="scientific">Palpitomonas bilix</name>
    <dbReference type="NCBI Taxonomy" id="652834"/>
    <lineage>
        <taxon>Eukaryota</taxon>
        <taxon>Eukaryota incertae sedis</taxon>
    </lineage>
</organism>
<accession>A0A7S3LTX6</accession>
<dbReference type="EMBL" id="HBIB01040507">
    <property type="protein sequence ID" value="CAE0264068.1"/>
    <property type="molecule type" value="Transcribed_RNA"/>
</dbReference>
<dbReference type="EMBL" id="HBIB01040508">
    <property type="protein sequence ID" value="CAE0264069.1"/>
    <property type="molecule type" value="Transcribed_RNA"/>
</dbReference>
<proteinExistence type="predicted"/>
<evidence type="ECO:0000313" key="3">
    <source>
        <dbReference type="EMBL" id="CAE0264069.1"/>
    </source>
</evidence>
<reference evidence="3" key="1">
    <citation type="submission" date="2021-01" db="EMBL/GenBank/DDBJ databases">
        <authorList>
            <person name="Corre E."/>
            <person name="Pelletier E."/>
            <person name="Niang G."/>
            <person name="Scheremetjew M."/>
            <person name="Finn R."/>
            <person name="Kale V."/>
            <person name="Holt S."/>
            <person name="Cochrane G."/>
            <person name="Meng A."/>
            <person name="Brown T."/>
            <person name="Cohen L."/>
        </authorList>
    </citation>
    <scope>NUCLEOTIDE SEQUENCE</scope>
    <source>
        <strain evidence="3">NIES-2562</strain>
    </source>
</reference>